<gene>
    <name evidence="1" type="ORF">AU378_04020</name>
</gene>
<dbReference type="Proteomes" id="UP000070513">
    <property type="component" value="Unassembled WGS sequence"/>
</dbReference>
<accession>A0A135WJ55</accession>
<evidence type="ECO:0008006" key="3">
    <source>
        <dbReference type="Google" id="ProtNLM"/>
    </source>
</evidence>
<dbReference type="OrthoDB" id="1489720at2"/>
<evidence type="ECO:0000313" key="2">
    <source>
        <dbReference type="Proteomes" id="UP000070513"/>
    </source>
</evidence>
<evidence type="ECO:0000313" key="1">
    <source>
        <dbReference type="EMBL" id="KXH84931.1"/>
    </source>
</evidence>
<reference evidence="2" key="1">
    <citation type="submission" date="2015-12" db="EMBL/GenBank/DDBJ databases">
        <title>Genome sequence of a biocontrol rhizobacterium Chryseobacterium kwangjuense strain KJ1R5 isolated from pepper (Capsicum annuum L.).</title>
        <authorList>
            <person name="Jeong J.-J."/>
            <person name="Park H."/>
            <person name="Mannaa M."/>
            <person name="Sang M.K."/>
            <person name="Choi I.-G."/>
            <person name="Kim K.D."/>
        </authorList>
    </citation>
    <scope>NUCLEOTIDE SEQUENCE [LARGE SCALE GENOMIC DNA]</scope>
    <source>
        <strain evidence="2">KJ1R5</strain>
    </source>
</reference>
<name>A0A135WJ55_9FLAO</name>
<reference evidence="1 2" key="2">
    <citation type="journal article" date="2016" name="Genome Announc.">
        <title>Draft Genome Sequence of a Biocontrol Rhizobacterium, Chryseobacterium kwangjuense Strain KJ1R5, Isolated from Pepper (Capsicum annuum).</title>
        <authorList>
            <person name="Jeong J.J."/>
            <person name="Park H."/>
            <person name="Park B.H."/>
            <person name="Mannaa M."/>
            <person name="Sang M.K."/>
            <person name="Choi I.G."/>
            <person name="Kim K.D."/>
        </authorList>
    </citation>
    <scope>NUCLEOTIDE SEQUENCE [LARGE SCALE GENOMIC DNA]</scope>
    <source>
        <strain evidence="1 2">KJ1R5</strain>
    </source>
</reference>
<protein>
    <recommendedName>
        <fullName evidence="3">DUF2262 domain-containing protein</fullName>
    </recommendedName>
</protein>
<dbReference type="AlphaFoldDB" id="A0A135WJ55"/>
<organism evidence="1 2">
    <name type="scientific">Chryseobacterium kwangjuense</name>
    <dbReference type="NCBI Taxonomy" id="267125"/>
    <lineage>
        <taxon>Bacteria</taxon>
        <taxon>Pseudomonadati</taxon>
        <taxon>Bacteroidota</taxon>
        <taxon>Flavobacteriia</taxon>
        <taxon>Flavobacteriales</taxon>
        <taxon>Weeksellaceae</taxon>
        <taxon>Chryseobacterium group</taxon>
        <taxon>Chryseobacterium</taxon>
    </lineage>
</organism>
<dbReference type="EMBL" id="LPUR01000001">
    <property type="protein sequence ID" value="KXH84931.1"/>
    <property type="molecule type" value="Genomic_DNA"/>
</dbReference>
<comment type="caution">
    <text evidence="1">The sequence shown here is derived from an EMBL/GenBank/DDBJ whole genome shotgun (WGS) entry which is preliminary data.</text>
</comment>
<proteinExistence type="predicted"/>
<sequence>MELHINDLSFQRTFVVEDKEKMIVDFLSICDITKQYYLEKIVVPADYLNRDIGREFSFSSSFFQIPDKEFKDDLTTHSRIRSLFANRFKIIQTIDEDEILYWIEWKELESEFLKAANSHDCPVLSFRTHLDFENSTINVQKVILADNDEQIKSDEIIGNISEATHFSIHNETLSRWKLKQAELNSKWTPLTRPFRFHEQMRDYLSTIKYDEQMQNIDDHQRVTLARTIGKVIAEMNGWQHHMELSRKNDRVVFKALNNTVYLAIDTETVSFELHDRRGNHRGEYNFYGEILEDPKGHKLNVS</sequence>
<dbReference type="RefSeq" id="WP_062648250.1">
    <property type="nucleotide sequence ID" value="NZ_LPUR01000001.1"/>
</dbReference>